<keyword evidence="1" id="KW-0862">Zinc</keyword>
<dbReference type="InterPro" id="IPR029063">
    <property type="entry name" value="SAM-dependent_MTases_sf"/>
</dbReference>
<dbReference type="PANTHER" id="PTHR43861:SF6">
    <property type="entry name" value="METHYLTRANSFERASE TYPE 11"/>
    <property type="match status" value="1"/>
</dbReference>
<evidence type="ECO:0000256" key="2">
    <source>
        <dbReference type="PIRSR" id="PIRSR018249-2"/>
    </source>
</evidence>
<feature type="domain" description="23S rRNA (guanine(745)-N(1))-methyltransferase N-terminal" evidence="4">
    <location>
        <begin position="4"/>
        <end position="46"/>
    </location>
</feature>
<feature type="binding site" evidence="1">
    <location>
        <position position="6"/>
    </location>
    <ligand>
        <name>Zn(2+)</name>
        <dbReference type="ChEBI" id="CHEBI:29105"/>
    </ligand>
</feature>
<evidence type="ECO:0000259" key="4">
    <source>
        <dbReference type="Pfam" id="PF21302"/>
    </source>
</evidence>
<feature type="binding site" evidence="2">
    <location>
        <position position="184"/>
    </location>
    <ligand>
        <name>S-adenosyl-L-methionine</name>
        <dbReference type="ChEBI" id="CHEBI:59789"/>
    </ligand>
</feature>
<feature type="binding site" evidence="2">
    <location>
        <begin position="97"/>
        <end position="98"/>
    </location>
    <ligand>
        <name>S-adenosyl-L-methionine</name>
        <dbReference type="ChEBI" id="CHEBI:59789"/>
    </ligand>
</feature>
<dbReference type="InterPro" id="IPR013216">
    <property type="entry name" value="Methyltransf_11"/>
</dbReference>
<keyword evidence="2" id="KW-0949">S-adenosyl-L-methionine</keyword>
<dbReference type="CDD" id="cd02440">
    <property type="entry name" value="AdoMet_MTases"/>
    <property type="match status" value="1"/>
</dbReference>
<dbReference type="PIRSF" id="PIRSF018249">
    <property type="entry name" value="MyrA_prd"/>
    <property type="match status" value="1"/>
</dbReference>
<dbReference type="Proteomes" id="UP000242175">
    <property type="component" value="Chromosome large"/>
</dbReference>
<dbReference type="Pfam" id="PF21302">
    <property type="entry name" value="Zn_ribbon_RlmA"/>
    <property type="match status" value="1"/>
</dbReference>
<evidence type="ECO:0000313" key="6">
    <source>
        <dbReference type="Proteomes" id="UP000242175"/>
    </source>
</evidence>
<dbReference type="SUPFAM" id="SSF53335">
    <property type="entry name" value="S-adenosyl-L-methionine-dependent methyltransferases"/>
    <property type="match status" value="1"/>
</dbReference>
<dbReference type="InterPro" id="IPR048647">
    <property type="entry name" value="RlmA_N"/>
</dbReference>
<dbReference type="Pfam" id="PF08241">
    <property type="entry name" value="Methyltransf_11"/>
    <property type="match status" value="1"/>
</dbReference>
<name>A0A220VBG0_9GAMM</name>
<dbReference type="AlphaFoldDB" id="A0A220VBG0"/>
<evidence type="ECO:0000259" key="3">
    <source>
        <dbReference type="Pfam" id="PF08241"/>
    </source>
</evidence>
<feature type="binding site" evidence="1">
    <location>
        <position position="9"/>
    </location>
    <ligand>
        <name>Zn(2+)</name>
        <dbReference type="ChEBI" id="CHEBI:29105"/>
    </ligand>
</feature>
<keyword evidence="6" id="KW-1185">Reference proteome</keyword>
<feature type="domain" description="Methyltransferase type 11" evidence="3">
    <location>
        <begin position="91"/>
        <end position="171"/>
    </location>
</feature>
<dbReference type="InterPro" id="IPR016718">
    <property type="entry name" value="rRNA_m1G-MeTrfase_A_prd"/>
</dbReference>
<gene>
    <name evidence="5" type="ORF">CF386_00960</name>
</gene>
<dbReference type="Gene3D" id="3.40.50.150">
    <property type="entry name" value="Vaccinia Virus protein VP39"/>
    <property type="match status" value="1"/>
</dbReference>
<evidence type="ECO:0000256" key="1">
    <source>
        <dbReference type="PIRSR" id="PIRSR018249-1"/>
    </source>
</evidence>
<feature type="binding site" evidence="1">
    <location>
        <position position="22"/>
    </location>
    <ligand>
        <name>Zn(2+)</name>
        <dbReference type="ChEBI" id="CHEBI:29105"/>
    </ligand>
</feature>
<feature type="binding site" evidence="2">
    <location>
        <position position="68"/>
    </location>
    <ligand>
        <name>S-adenosyl-L-methionine</name>
        <dbReference type="ChEBI" id="CHEBI:59789"/>
    </ligand>
</feature>
<dbReference type="RefSeq" id="WP_089072664.1">
    <property type="nucleotide sequence ID" value="NZ_CBCSAM010000007.1"/>
</dbReference>
<keyword evidence="1" id="KW-0479">Metal-binding</keyword>
<sequence length="272" mass="31404">MTLYSCPICKLPLYQLSSSLKCDNGHNFDFAKEGYINLLKLNNKKSILPGDNKDMISSRRLFLDSGHFDKVILEIIKIIEYYKPNHTKNILDLGCGEGYYTSFFQKEFNDIKFYGLDISKYAIKLAAKKHKKPVFFVASSKDIPLQEKSIDGIIKICAPMFVDEISKILKEEHIIVSVSPGNNHLIEIRNLLYKSIRNNTEKLNKIVDVDLIHTKEVKLDMSLNPKELQNLINMTPFKWKINNKLEKLLMSNNMFNCTAHFKIEVLKLKPSL</sequence>
<dbReference type="PANTHER" id="PTHR43861">
    <property type="entry name" value="TRANS-ACONITATE 2-METHYLTRANSFERASE-RELATED"/>
    <property type="match status" value="1"/>
</dbReference>
<dbReference type="OrthoDB" id="108476at2"/>
<dbReference type="GO" id="GO:0008757">
    <property type="term" value="F:S-adenosylmethionine-dependent methyltransferase activity"/>
    <property type="evidence" value="ECO:0007669"/>
    <property type="project" value="InterPro"/>
</dbReference>
<dbReference type="EMBL" id="CP022355">
    <property type="protein sequence ID" value="ASK77754.1"/>
    <property type="molecule type" value="Genomic_DNA"/>
</dbReference>
<reference evidence="5 6" key="1">
    <citation type="journal article" date="2016" name="Int. J. Syst. Evol. Microbiol.">
        <title>Paraphotobacterium marinum gen. nov., sp. nov., a member of the family Vibrionaceae, isolated from surface seawater.</title>
        <authorList>
            <person name="Huang Z."/>
            <person name="Dong C."/>
            <person name="Shao Z."/>
        </authorList>
    </citation>
    <scope>NUCLEOTIDE SEQUENCE [LARGE SCALE GENOMIC DNA]</scope>
    <source>
        <strain evidence="5 6">NSCS20N07D</strain>
    </source>
</reference>
<accession>A0A220VBG0</accession>
<evidence type="ECO:0000313" key="5">
    <source>
        <dbReference type="EMBL" id="ASK77754.1"/>
    </source>
</evidence>
<protein>
    <submittedName>
        <fullName evidence="5">Uncharacterized protein</fullName>
    </submittedName>
</protein>
<dbReference type="KEGG" id="pmai:CF386_00960"/>
<feature type="binding site" evidence="1">
    <location>
        <position position="26"/>
    </location>
    <ligand>
        <name>Zn(2+)</name>
        <dbReference type="ChEBI" id="CHEBI:29105"/>
    </ligand>
</feature>
<organism evidence="5 6">
    <name type="scientific">Paraphotobacterium marinum</name>
    <dbReference type="NCBI Taxonomy" id="1755811"/>
    <lineage>
        <taxon>Bacteria</taxon>
        <taxon>Pseudomonadati</taxon>
        <taxon>Pseudomonadota</taxon>
        <taxon>Gammaproteobacteria</taxon>
        <taxon>Vibrionales</taxon>
        <taxon>Vibrionaceae</taxon>
        <taxon>Paraphotobacterium</taxon>
    </lineage>
</organism>
<dbReference type="GO" id="GO:0046872">
    <property type="term" value="F:metal ion binding"/>
    <property type="evidence" value="ECO:0007669"/>
    <property type="project" value="UniProtKB-KW"/>
</dbReference>
<proteinExistence type="predicted"/>